<dbReference type="Proteomes" id="UP000316759">
    <property type="component" value="Unassembled WGS sequence"/>
</dbReference>
<sequence>MEEVPSNSAPALGVSFGGSFVNHLADADDLVLFTVNADRLRERLVALSTSLAAAGMCISGAKSVGLTIRKDGKNKHLILWPTACEVNEVRVQSVDVDQQIKYFGLHFTWKGRIQPRSTAKLESMLLNITKDPLKPHQRLDILARFALLELYHELVLVMAHRRALKSIDVMVRARVRAWLRLPKDTMLGFFYAKRASGGLSLLSLSATVPMAQRTRLERFALSSLAPTRMASSAYPVHHLLRQANIPIHVGASVVTSKDDVISAWSADLLKSNDGRGIQNFPKDRASLL</sequence>
<protein>
    <recommendedName>
        <fullName evidence="3">Reverse transcriptase domain-containing protein</fullName>
    </recommendedName>
</protein>
<proteinExistence type="predicted"/>
<dbReference type="AlphaFoldDB" id="A0A504Z009"/>
<name>A0A504Z009_FASGI</name>
<evidence type="ECO:0008006" key="3">
    <source>
        <dbReference type="Google" id="ProtNLM"/>
    </source>
</evidence>
<keyword evidence="2" id="KW-1185">Reference proteome</keyword>
<gene>
    <name evidence="1" type="ORF">FGIG_00506</name>
</gene>
<evidence type="ECO:0000313" key="1">
    <source>
        <dbReference type="EMBL" id="TPP66005.1"/>
    </source>
</evidence>
<dbReference type="STRING" id="46835.A0A504Z009"/>
<dbReference type="EMBL" id="SUNJ01002399">
    <property type="protein sequence ID" value="TPP66005.1"/>
    <property type="molecule type" value="Genomic_DNA"/>
</dbReference>
<comment type="caution">
    <text evidence="1">The sequence shown here is derived from an EMBL/GenBank/DDBJ whole genome shotgun (WGS) entry which is preliminary data.</text>
</comment>
<organism evidence="1 2">
    <name type="scientific">Fasciola gigantica</name>
    <name type="common">Giant liver fluke</name>
    <dbReference type="NCBI Taxonomy" id="46835"/>
    <lineage>
        <taxon>Eukaryota</taxon>
        <taxon>Metazoa</taxon>
        <taxon>Spiralia</taxon>
        <taxon>Lophotrochozoa</taxon>
        <taxon>Platyhelminthes</taxon>
        <taxon>Trematoda</taxon>
        <taxon>Digenea</taxon>
        <taxon>Plagiorchiida</taxon>
        <taxon>Echinostomata</taxon>
        <taxon>Echinostomatoidea</taxon>
        <taxon>Fasciolidae</taxon>
        <taxon>Fasciola</taxon>
    </lineage>
</organism>
<accession>A0A504Z009</accession>
<dbReference type="OrthoDB" id="6286681at2759"/>
<dbReference type="PANTHER" id="PTHR37557:SF4">
    <property type="entry name" value="CCHC-TYPE DOMAIN-CONTAINING PROTEIN"/>
    <property type="match status" value="1"/>
</dbReference>
<dbReference type="PANTHER" id="PTHR37557">
    <property type="entry name" value="115 KDA PROTEIN IN TYPE-1 RETROTRANSPOSABLE ELEMENT R1DM-LIKE PROTEIN-RELATED-RELATED"/>
    <property type="match status" value="1"/>
</dbReference>
<reference evidence="1 2" key="1">
    <citation type="submission" date="2019-04" db="EMBL/GenBank/DDBJ databases">
        <title>Annotation for the trematode Fasciola gigantica.</title>
        <authorList>
            <person name="Choi Y.-J."/>
        </authorList>
    </citation>
    <scope>NUCLEOTIDE SEQUENCE [LARGE SCALE GENOMIC DNA]</scope>
    <source>
        <strain evidence="1">Uganda_cow_1</strain>
    </source>
</reference>
<evidence type="ECO:0000313" key="2">
    <source>
        <dbReference type="Proteomes" id="UP000316759"/>
    </source>
</evidence>